<dbReference type="EMBL" id="JBJUIK010000005">
    <property type="protein sequence ID" value="KAL3527611.1"/>
    <property type="molecule type" value="Genomic_DNA"/>
</dbReference>
<dbReference type="Pfam" id="PF23622">
    <property type="entry name" value="LRR_At1g61320_AtMIF1"/>
    <property type="match status" value="1"/>
</dbReference>
<gene>
    <name evidence="2" type="ORF">ACH5RR_012267</name>
</gene>
<dbReference type="SUPFAM" id="SSF52058">
    <property type="entry name" value="L domain-like"/>
    <property type="match status" value="1"/>
</dbReference>
<dbReference type="SMART" id="SM00256">
    <property type="entry name" value="FBOX"/>
    <property type="match status" value="1"/>
</dbReference>
<comment type="caution">
    <text evidence="2">The sequence shown here is derived from an EMBL/GenBank/DDBJ whole genome shotgun (WGS) entry which is preliminary data.</text>
</comment>
<proteinExistence type="predicted"/>
<organism evidence="2 3">
    <name type="scientific">Cinchona calisaya</name>
    <dbReference type="NCBI Taxonomy" id="153742"/>
    <lineage>
        <taxon>Eukaryota</taxon>
        <taxon>Viridiplantae</taxon>
        <taxon>Streptophyta</taxon>
        <taxon>Embryophyta</taxon>
        <taxon>Tracheophyta</taxon>
        <taxon>Spermatophyta</taxon>
        <taxon>Magnoliopsida</taxon>
        <taxon>eudicotyledons</taxon>
        <taxon>Gunneridae</taxon>
        <taxon>Pentapetalae</taxon>
        <taxon>asterids</taxon>
        <taxon>lamiids</taxon>
        <taxon>Gentianales</taxon>
        <taxon>Rubiaceae</taxon>
        <taxon>Cinchonoideae</taxon>
        <taxon>Cinchoneae</taxon>
        <taxon>Cinchona</taxon>
    </lineage>
</organism>
<protein>
    <recommendedName>
        <fullName evidence="1">F-box domain-containing protein</fullName>
    </recommendedName>
</protein>
<feature type="domain" description="F-box" evidence="1">
    <location>
        <begin position="13"/>
        <end position="53"/>
    </location>
</feature>
<dbReference type="PANTHER" id="PTHR34145:SF28">
    <property type="entry name" value="F-BOX DOMAIN-CONTAINING PROTEIN"/>
    <property type="match status" value="1"/>
</dbReference>
<reference evidence="2 3" key="1">
    <citation type="submission" date="2024-11" db="EMBL/GenBank/DDBJ databases">
        <title>A near-complete genome assembly of Cinchona calisaya.</title>
        <authorList>
            <person name="Lian D.C."/>
            <person name="Zhao X.W."/>
            <person name="Wei L."/>
        </authorList>
    </citation>
    <scope>NUCLEOTIDE SEQUENCE [LARGE SCALE GENOMIC DNA]</scope>
    <source>
        <tissue evidence="2">Nenye</tissue>
    </source>
</reference>
<dbReference type="Proteomes" id="UP001630127">
    <property type="component" value="Unassembled WGS sequence"/>
</dbReference>
<sequence>MKRAKASEENLYLPEGIIHHILSYLNPKEAAQVAVLSKEWLSAWKLNPKLKFDDRYFENNNHLIPYPPLVKFQNYVNSTLLRHQKEHRHIIHEFHIDVTFSGEDDFASVLDGWLEIVVKKRVKVIKLGLKASDHWYKVPEIILKAKSLTNLSLVMCKFQKKFNGKLLCTNLLSLHLTEVRIGDKMFRAFIEGCPLINDLSICYCSGLKKIKLVNLSSLKKFFLYDLDSDYQIQTLQVDAPSLQFMELGWFVNQSFLEVYASHTLKHLVLFFAKMSDIFFHNLVHKLPNLEILEVNECDDFERISLRSNSLKYIILSISTFGLEVEIDAPNLIKFEYGCYANLQCLTFSGIFFKQVVPRYISVSSCGSCIDSSWFLKFNGMISNLSPSDVSLYVSDIEEINGSIKDIPNFSANAIEIGELELGVEKRSSRRYNSDCDRDGLLISDGDDDGLFSDFLDALFWACHPKTIVQDWDPNIFSDDTGFIKFLYKKLVWERRYEEGLYSIKFWEHHLKKVEFEIFDDEGVEEIFCQQQEPLDWETVPKTLDESVGDIPRFAVHAVEVEELELELWTDNSDCDEGFLDILFWACHPKTIVQNRNPFKKLLYKKLIMETRDQELYKLPAGGTIKFWRLEPLDWETGPKASKVLLN</sequence>
<dbReference type="Gene3D" id="3.80.10.10">
    <property type="entry name" value="Ribonuclease Inhibitor"/>
    <property type="match status" value="1"/>
</dbReference>
<keyword evidence="3" id="KW-1185">Reference proteome</keyword>
<dbReference type="SUPFAM" id="SSF81383">
    <property type="entry name" value="F-box domain"/>
    <property type="match status" value="1"/>
</dbReference>
<evidence type="ECO:0000313" key="3">
    <source>
        <dbReference type="Proteomes" id="UP001630127"/>
    </source>
</evidence>
<evidence type="ECO:0000313" key="2">
    <source>
        <dbReference type="EMBL" id="KAL3527611.1"/>
    </source>
</evidence>
<name>A0ABD3A771_9GENT</name>
<dbReference type="InterPro" id="IPR055357">
    <property type="entry name" value="LRR_At1g61320_AtMIF1"/>
</dbReference>
<dbReference type="InterPro" id="IPR053772">
    <property type="entry name" value="At1g61320/At1g61330-like"/>
</dbReference>
<dbReference type="InterPro" id="IPR036047">
    <property type="entry name" value="F-box-like_dom_sf"/>
</dbReference>
<dbReference type="InterPro" id="IPR001810">
    <property type="entry name" value="F-box_dom"/>
</dbReference>
<dbReference type="Pfam" id="PF00646">
    <property type="entry name" value="F-box"/>
    <property type="match status" value="1"/>
</dbReference>
<accession>A0ABD3A771</accession>
<dbReference type="InterPro" id="IPR032675">
    <property type="entry name" value="LRR_dom_sf"/>
</dbReference>
<dbReference type="PANTHER" id="PTHR34145">
    <property type="entry name" value="OS02G0105600 PROTEIN"/>
    <property type="match status" value="1"/>
</dbReference>
<evidence type="ECO:0000259" key="1">
    <source>
        <dbReference type="SMART" id="SM00256"/>
    </source>
</evidence>
<dbReference type="AlphaFoldDB" id="A0ABD3A771"/>